<keyword evidence="7 11" id="KW-0040">ANK repeat</keyword>
<feature type="repeat" description="ANK" evidence="11">
    <location>
        <begin position="71"/>
        <end position="103"/>
    </location>
</feature>
<reference evidence="14 15" key="1">
    <citation type="submission" date="2024-05" db="EMBL/GenBank/DDBJ databases">
        <authorList>
            <person name="Wallberg A."/>
        </authorList>
    </citation>
    <scope>NUCLEOTIDE SEQUENCE [LARGE SCALE GENOMIC DNA]</scope>
</reference>
<feature type="transmembrane region" description="Helical" evidence="12">
    <location>
        <begin position="538"/>
        <end position="557"/>
    </location>
</feature>
<name>A0AAV2QIN4_MEGNR</name>
<dbReference type="AlphaFoldDB" id="A0AAV2QIN4"/>
<evidence type="ECO:0000256" key="6">
    <source>
        <dbReference type="ARBA" id="ARBA00022989"/>
    </source>
</evidence>
<keyword evidence="2" id="KW-0813">Transport</keyword>
<sequence>MKYKHEDNTLISIESGTYSQNMPVQEMISVTLLTTVQCGCNEVTLVEQLDQLLSQSDQSYDLNHVYNEDPVNGTLLHLVTRKNLPQVARLLITKGADPDARDLNGDKYCPLHYAAEMGHYSMVEALLDGGANPNSTEGTFGRSALHLLLNQGRWNTNEEHYNKSVEEFLKNPEIIDVDIEDKDLETPLSMACFQNWQYFAKQLILKGSTIHSENFNTEQDKDILLTYNNLLSSIENDPNFYKTRKINIEKKYNNFHRELKKSMNSSTFNDFQKTISEIKMTKTEEEIKSIINSEENQGKTLLQYACDNNLTDFVDVLLNQRADPLRFDRTNKYSPMLYATSKGFAKILRILTCKMIADDTLSVGLLMTDKRGENVLHKVVKQEYKCDKANYFECLKILLEFESEIVEIIDMRDNSENTPLHYAAVLNDQNFSRLLVVNGAHLGLKNAHGKLAISNIQASIIKDGLNHCIRILNSNKTGTIGIQDLEIHLSYSRLIGDKDDETACIQYMSKSETHCHLLCHPIINTFLSLKWQRIQKYYIAYFIIYLFFLAFLTTFILCLHQREIQQESHIHVPNNDTNVESEIEQNKCLSNIIMLIIIMLLIAIITVILAIKSIILLLISRGYFFTSFKNILELAIIVMTTMLLLLSFNVNKHPTLSVWLILCSWINFILILGCHPKLAIYITMFKKVSQNFIKFIVLFSCMILAFSFSFYLVFQFDEEFMTIHQTILRTIIMTTGELEFTSLPFHGFPNASRILFTLFVVFIILVLMNFITGLAVSDITIIQQEAEIYSYKTQVELICHLESVFLIGTLPIYNKLSFKKSATIKRLLKGLLLFPSCLKKDKIKAFPNQKRRCHISCKTVLRLFLGVLPTQQCEVQCTCSKLHVFDLDQPQIDAALAVVLSEKDIMDRLNEMEEAASQHRSNIEERMAGLERALQNVTNPK</sequence>
<evidence type="ECO:0000256" key="1">
    <source>
        <dbReference type="ARBA" id="ARBA00004141"/>
    </source>
</evidence>
<dbReference type="EMBL" id="CAXKWB010006316">
    <property type="protein sequence ID" value="CAL4082336.1"/>
    <property type="molecule type" value="Genomic_DNA"/>
</dbReference>
<evidence type="ECO:0000313" key="15">
    <source>
        <dbReference type="Proteomes" id="UP001497623"/>
    </source>
</evidence>
<evidence type="ECO:0000256" key="2">
    <source>
        <dbReference type="ARBA" id="ARBA00022448"/>
    </source>
</evidence>
<dbReference type="PROSITE" id="PS50088">
    <property type="entry name" value="ANK_REPEAT"/>
    <property type="match status" value="3"/>
</dbReference>
<dbReference type="GO" id="GO:0034703">
    <property type="term" value="C:cation channel complex"/>
    <property type="evidence" value="ECO:0007669"/>
    <property type="project" value="UniProtKB-ARBA"/>
</dbReference>
<dbReference type="PANTHER" id="PTHR47143:SF4">
    <property type="entry name" value="TRANSIENT RECEPTOR POTENTIAL CATION CHANNEL PROTEIN PAINLESS"/>
    <property type="match status" value="1"/>
</dbReference>
<dbReference type="Pfam" id="PF12796">
    <property type="entry name" value="Ank_2"/>
    <property type="match status" value="2"/>
</dbReference>
<keyword evidence="3" id="KW-0716">Sensory transduction</keyword>
<dbReference type="InterPro" id="IPR052076">
    <property type="entry name" value="TRP_cation_channel"/>
</dbReference>
<dbReference type="Gene3D" id="1.25.40.20">
    <property type="entry name" value="Ankyrin repeat-containing domain"/>
    <property type="match status" value="2"/>
</dbReference>
<evidence type="ECO:0000256" key="8">
    <source>
        <dbReference type="ARBA" id="ARBA00023065"/>
    </source>
</evidence>
<dbReference type="InterPro" id="IPR002110">
    <property type="entry name" value="Ankyrin_rpt"/>
</dbReference>
<gene>
    <name evidence="14" type="ORF">MNOR_LOCUS11848</name>
</gene>
<keyword evidence="4 12" id="KW-0812">Transmembrane</keyword>
<evidence type="ECO:0000256" key="11">
    <source>
        <dbReference type="PROSITE-ProRule" id="PRU00023"/>
    </source>
</evidence>
<feature type="transmembrane region" description="Helical" evidence="12">
    <location>
        <begin position="656"/>
        <end position="674"/>
    </location>
</feature>
<accession>A0AAV2QIN4</accession>
<keyword evidence="10" id="KW-0407">Ion channel</keyword>
<organism evidence="14 15">
    <name type="scientific">Meganyctiphanes norvegica</name>
    <name type="common">Northern krill</name>
    <name type="synonym">Thysanopoda norvegica</name>
    <dbReference type="NCBI Taxonomy" id="48144"/>
    <lineage>
        <taxon>Eukaryota</taxon>
        <taxon>Metazoa</taxon>
        <taxon>Ecdysozoa</taxon>
        <taxon>Arthropoda</taxon>
        <taxon>Crustacea</taxon>
        <taxon>Multicrustacea</taxon>
        <taxon>Malacostraca</taxon>
        <taxon>Eumalacostraca</taxon>
        <taxon>Eucarida</taxon>
        <taxon>Euphausiacea</taxon>
        <taxon>Euphausiidae</taxon>
        <taxon>Meganyctiphanes</taxon>
    </lineage>
</organism>
<keyword evidence="5" id="KW-0677">Repeat</keyword>
<proteinExistence type="predicted"/>
<evidence type="ECO:0000256" key="3">
    <source>
        <dbReference type="ARBA" id="ARBA00022606"/>
    </source>
</evidence>
<evidence type="ECO:0000313" key="14">
    <source>
        <dbReference type="EMBL" id="CAL4082336.1"/>
    </source>
</evidence>
<evidence type="ECO:0000256" key="4">
    <source>
        <dbReference type="ARBA" id="ARBA00022692"/>
    </source>
</evidence>
<feature type="transmembrane region" description="Helical" evidence="12">
    <location>
        <begin position="592"/>
        <end position="619"/>
    </location>
</feature>
<feature type="transmembrane region" description="Helical" evidence="12">
    <location>
        <begin position="631"/>
        <end position="650"/>
    </location>
</feature>
<keyword evidence="9 12" id="KW-0472">Membrane</keyword>
<keyword evidence="8" id="KW-0406">Ion transport</keyword>
<feature type="transmembrane region" description="Helical" evidence="12">
    <location>
        <begin position="754"/>
        <end position="776"/>
    </location>
</feature>
<evidence type="ECO:0000256" key="10">
    <source>
        <dbReference type="ARBA" id="ARBA00023303"/>
    </source>
</evidence>
<dbReference type="GO" id="GO:0005216">
    <property type="term" value="F:monoatomic ion channel activity"/>
    <property type="evidence" value="ECO:0007669"/>
    <property type="project" value="InterPro"/>
</dbReference>
<dbReference type="InterPro" id="IPR005821">
    <property type="entry name" value="Ion_trans_dom"/>
</dbReference>
<evidence type="ECO:0000256" key="7">
    <source>
        <dbReference type="ARBA" id="ARBA00023043"/>
    </source>
</evidence>
<evidence type="ECO:0000256" key="12">
    <source>
        <dbReference type="SAM" id="Phobius"/>
    </source>
</evidence>
<evidence type="ECO:0000256" key="9">
    <source>
        <dbReference type="ARBA" id="ARBA00023136"/>
    </source>
</evidence>
<feature type="repeat" description="ANK" evidence="11">
    <location>
        <begin position="106"/>
        <end position="138"/>
    </location>
</feature>
<dbReference type="InterPro" id="IPR036770">
    <property type="entry name" value="Ankyrin_rpt-contain_sf"/>
</dbReference>
<dbReference type="SUPFAM" id="SSF48403">
    <property type="entry name" value="Ankyrin repeat"/>
    <property type="match status" value="1"/>
</dbReference>
<feature type="transmembrane region" description="Helical" evidence="12">
    <location>
        <begin position="695"/>
        <end position="714"/>
    </location>
</feature>
<dbReference type="PROSITE" id="PS50297">
    <property type="entry name" value="ANK_REP_REGION"/>
    <property type="match status" value="3"/>
</dbReference>
<feature type="domain" description="Ion transport" evidence="13">
    <location>
        <begin position="542"/>
        <end position="786"/>
    </location>
</feature>
<dbReference type="Pfam" id="PF00520">
    <property type="entry name" value="Ion_trans"/>
    <property type="match status" value="1"/>
</dbReference>
<feature type="repeat" description="ANK" evidence="11">
    <location>
        <begin position="415"/>
        <end position="447"/>
    </location>
</feature>
<dbReference type="Proteomes" id="UP001497623">
    <property type="component" value="Unassembled WGS sequence"/>
</dbReference>
<dbReference type="SMART" id="SM00248">
    <property type="entry name" value="ANK"/>
    <property type="match status" value="8"/>
</dbReference>
<evidence type="ECO:0000256" key="5">
    <source>
        <dbReference type="ARBA" id="ARBA00022737"/>
    </source>
</evidence>
<protein>
    <recommendedName>
        <fullName evidence="13">Ion transport domain-containing protein</fullName>
    </recommendedName>
</protein>
<dbReference type="PANTHER" id="PTHR47143">
    <property type="entry name" value="TRANSIENT RECEPTOR POTENTIAL CATION CHANNEL PROTEIN PAINLESS"/>
    <property type="match status" value="1"/>
</dbReference>
<comment type="subcellular location">
    <subcellularLocation>
        <location evidence="1">Membrane</location>
        <topology evidence="1">Multi-pass membrane protein</topology>
    </subcellularLocation>
</comment>
<keyword evidence="15" id="KW-1185">Reference proteome</keyword>
<keyword evidence="6 12" id="KW-1133">Transmembrane helix</keyword>
<comment type="caution">
    <text evidence="14">The sequence shown here is derived from an EMBL/GenBank/DDBJ whole genome shotgun (WGS) entry which is preliminary data.</text>
</comment>
<evidence type="ECO:0000259" key="13">
    <source>
        <dbReference type="Pfam" id="PF00520"/>
    </source>
</evidence>